<dbReference type="EMBL" id="CP081303">
    <property type="protein sequence ID" value="QZE14453.1"/>
    <property type="molecule type" value="Genomic_DNA"/>
</dbReference>
<accession>A0AC61NFW5</accession>
<dbReference type="Proteomes" id="UP000826212">
    <property type="component" value="Chromosome"/>
</dbReference>
<reference evidence="1" key="1">
    <citation type="submission" date="2021-08" db="EMBL/GenBank/DDBJ databases">
        <title>Novel anaerobic bacterium isolated from sea squirt in East Sea, Republic of Korea.</title>
        <authorList>
            <person name="Nguyen T.H."/>
            <person name="Li Z."/>
            <person name="Lee Y.-J."/>
            <person name="Ko J."/>
            <person name="Kim S.-G."/>
        </authorList>
    </citation>
    <scope>NUCLEOTIDE SEQUENCE</scope>
    <source>
        <strain evidence="1">KCTC 25031</strain>
    </source>
</reference>
<proteinExistence type="predicted"/>
<gene>
    <name evidence="1" type="ORF">K4L44_00880</name>
</gene>
<protein>
    <submittedName>
        <fullName evidence="1">Energy transducer TonB</fullName>
    </submittedName>
</protein>
<organism evidence="1 2">
    <name type="scientific">Halosquirtibacter laminarini</name>
    <dbReference type="NCBI Taxonomy" id="3374600"/>
    <lineage>
        <taxon>Bacteria</taxon>
        <taxon>Pseudomonadati</taxon>
        <taxon>Bacteroidota</taxon>
        <taxon>Bacteroidia</taxon>
        <taxon>Marinilabiliales</taxon>
        <taxon>Prolixibacteraceae</taxon>
        <taxon>Halosquirtibacter</taxon>
    </lineage>
</organism>
<keyword evidence="2" id="KW-1185">Reference proteome</keyword>
<name>A0AC61NFW5_9BACT</name>
<evidence type="ECO:0000313" key="1">
    <source>
        <dbReference type="EMBL" id="QZE14453.1"/>
    </source>
</evidence>
<sequence length="141" mass="15702">MKKLLTVLFLFFASTLFHDAQVTAQAKEDPIFEEVEKSPSYPGGLKVMSDFIGENLKYPKIAQKKQVEGTVSVKFVIEKDGSVSNVRVARSVRASKANQDAVESLNKEAIRVIKMLKFIPGEQHGKKVRVATTCPLSFQLM</sequence>
<evidence type="ECO:0000313" key="2">
    <source>
        <dbReference type="Proteomes" id="UP000826212"/>
    </source>
</evidence>